<dbReference type="GeneID" id="57013553"/>
<dbReference type="EMBL" id="SOEF01000032">
    <property type="protein sequence ID" value="TDX39359.1"/>
    <property type="molecule type" value="Genomic_DNA"/>
</dbReference>
<dbReference type="Proteomes" id="UP000247389">
    <property type="component" value="Unassembled WGS sequence"/>
</dbReference>
<evidence type="ECO:0000256" key="8">
    <source>
        <dbReference type="SAM" id="Phobius"/>
    </source>
</evidence>
<dbReference type="Pfam" id="PF02535">
    <property type="entry name" value="Zip"/>
    <property type="match status" value="1"/>
</dbReference>
<feature type="transmembrane region" description="Helical" evidence="8">
    <location>
        <begin position="36"/>
        <end position="54"/>
    </location>
</feature>
<dbReference type="InterPro" id="IPR003689">
    <property type="entry name" value="ZIP"/>
</dbReference>
<evidence type="ECO:0000313" key="12">
    <source>
        <dbReference type="Proteomes" id="UP000295472"/>
    </source>
</evidence>
<evidence type="ECO:0000313" key="10">
    <source>
        <dbReference type="EMBL" id="TDX39359.1"/>
    </source>
</evidence>
<dbReference type="RefSeq" id="WP_073158327.1">
    <property type="nucleotide sequence ID" value="NZ_FRCV01000007.1"/>
</dbReference>
<organism evidence="9 11">
    <name type="scientific">Halanaerobium congolense</name>
    <dbReference type="NCBI Taxonomy" id="54121"/>
    <lineage>
        <taxon>Bacteria</taxon>
        <taxon>Bacillati</taxon>
        <taxon>Bacillota</taxon>
        <taxon>Clostridia</taxon>
        <taxon>Halanaerobiales</taxon>
        <taxon>Halanaerobiaceae</taxon>
        <taxon>Halanaerobium</taxon>
    </lineage>
</organism>
<keyword evidence="7 8" id="KW-0472">Membrane</keyword>
<evidence type="ECO:0000256" key="4">
    <source>
        <dbReference type="ARBA" id="ARBA00022692"/>
    </source>
</evidence>
<comment type="caution">
    <text evidence="9">The sequence shown here is derived from an EMBL/GenBank/DDBJ whole genome shotgun (WGS) entry which is preliminary data.</text>
</comment>
<dbReference type="GO" id="GO:0005886">
    <property type="term" value="C:plasma membrane"/>
    <property type="evidence" value="ECO:0007669"/>
    <property type="project" value="UniProtKB-SubCell"/>
</dbReference>
<feature type="transmembrane region" description="Helical" evidence="8">
    <location>
        <begin position="6"/>
        <end position="29"/>
    </location>
</feature>
<keyword evidence="3" id="KW-1003">Cell membrane</keyword>
<feature type="transmembrane region" description="Helical" evidence="8">
    <location>
        <begin position="167"/>
        <end position="188"/>
    </location>
</feature>
<dbReference type="GO" id="GO:0005385">
    <property type="term" value="F:zinc ion transmembrane transporter activity"/>
    <property type="evidence" value="ECO:0007669"/>
    <property type="project" value="TreeGrafter"/>
</dbReference>
<evidence type="ECO:0000256" key="5">
    <source>
        <dbReference type="ARBA" id="ARBA00022833"/>
    </source>
</evidence>
<keyword evidence="5" id="KW-0862">Zinc</keyword>
<evidence type="ECO:0000313" key="11">
    <source>
        <dbReference type="Proteomes" id="UP000247389"/>
    </source>
</evidence>
<evidence type="ECO:0000256" key="7">
    <source>
        <dbReference type="ARBA" id="ARBA00023136"/>
    </source>
</evidence>
<evidence type="ECO:0000256" key="6">
    <source>
        <dbReference type="ARBA" id="ARBA00022989"/>
    </source>
</evidence>
<keyword evidence="4 8" id="KW-0812">Transmembrane</keyword>
<feature type="transmembrane region" description="Helical" evidence="8">
    <location>
        <begin position="194"/>
        <end position="212"/>
    </location>
</feature>
<feature type="transmembrane region" description="Helical" evidence="8">
    <location>
        <begin position="224"/>
        <end position="245"/>
    </location>
</feature>
<evidence type="ECO:0000313" key="9">
    <source>
        <dbReference type="EMBL" id="PXV63252.1"/>
    </source>
</evidence>
<evidence type="ECO:0000256" key="1">
    <source>
        <dbReference type="ARBA" id="ARBA00004651"/>
    </source>
</evidence>
<dbReference type="PANTHER" id="PTHR11040:SF211">
    <property type="entry name" value="ZINC TRANSPORTER ZIP11"/>
    <property type="match status" value="1"/>
</dbReference>
<reference evidence="9 11" key="1">
    <citation type="submission" date="2018-04" db="EMBL/GenBank/DDBJ databases">
        <title>Subsurface microbial communities from deep shales in Ohio and West Virginia, USA.</title>
        <authorList>
            <person name="Wrighton K."/>
        </authorList>
    </citation>
    <scope>NUCLEOTIDE SEQUENCE [LARGE SCALE GENOMIC DNA]</scope>
    <source>
        <strain evidence="10 12">DSMZ 11287</strain>
        <strain evidence="9 11">MSL28</strain>
    </source>
</reference>
<dbReference type="PANTHER" id="PTHR11040">
    <property type="entry name" value="ZINC/IRON TRANSPORTER"/>
    <property type="match status" value="1"/>
</dbReference>
<feature type="transmembrane region" description="Helical" evidence="8">
    <location>
        <begin position="107"/>
        <end position="128"/>
    </location>
</feature>
<dbReference type="Proteomes" id="UP000295472">
    <property type="component" value="Unassembled WGS sequence"/>
</dbReference>
<dbReference type="AlphaFoldDB" id="A0A1M7L7S4"/>
<dbReference type="OrthoDB" id="9787346at2"/>
<accession>A0A1M7L7S4</accession>
<comment type="subcellular location">
    <subcellularLocation>
        <location evidence="1">Cell membrane</location>
        <topology evidence="1">Multi-pass membrane protein</topology>
    </subcellularLocation>
</comment>
<dbReference type="EMBL" id="QICM01000025">
    <property type="protein sequence ID" value="PXV63252.1"/>
    <property type="molecule type" value="Genomic_DNA"/>
</dbReference>
<name>A0A1M7L7S4_9FIRM</name>
<protein>
    <submittedName>
        <fullName evidence="9">ZIP family zinc transporter</fullName>
    </submittedName>
</protein>
<evidence type="ECO:0000256" key="3">
    <source>
        <dbReference type="ARBA" id="ARBA00022475"/>
    </source>
</evidence>
<feature type="transmembrane region" description="Helical" evidence="8">
    <location>
        <begin position="134"/>
        <end position="160"/>
    </location>
</feature>
<keyword evidence="6 8" id="KW-1133">Transmembrane helix</keyword>
<evidence type="ECO:0000256" key="2">
    <source>
        <dbReference type="ARBA" id="ARBA00006939"/>
    </source>
</evidence>
<proteinExistence type="inferred from homology"/>
<sequence length="246" mass="25649">MNYLLYVSLIGFFSGTLGTVGGGLIVLLVREIKTKFLSIILGISAGIMTVVIFLDLIPEAQITGSIWSSLTGLFLGAMLISILDMLFPHQNFVSIDDDESHYLKAGILLAVGIALHNIPEGLAIGAGYSSADNLGLGLAVIMAVQNFPEGMAVATTLSLAGLKNVEVILITLLSGIPMGIGSFLGAYLGNISNLSLSISLGLAAGAMLYITFDGLIPDAHKKAEGYTAIFGIINGVFLGLILSNFL</sequence>
<feature type="transmembrane region" description="Helical" evidence="8">
    <location>
        <begin position="66"/>
        <end position="87"/>
    </location>
</feature>
<comment type="similarity">
    <text evidence="2">Belongs to the ZIP transporter (TC 2.A.5) family.</text>
</comment>
<gene>
    <name evidence="10" type="ORF">C7954_13228</name>
    <name evidence="9" type="ORF">C8C78_12532</name>
</gene>